<protein>
    <recommendedName>
        <fullName evidence="1">DUF6603 domain-containing protein</fullName>
    </recommendedName>
</protein>
<dbReference type="RefSeq" id="WP_074632743.1">
    <property type="nucleotide sequence ID" value="NZ_FNKY01000001.1"/>
</dbReference>
<dbReference type="Proteomes" id="UP000183471">
    <property type="component" value="Unassembled WGS sequence"/>
</dbReference>
<comment type="caution">
    <text evidence="2">The sequence shown here is derived from an EMBL/GenBank/DDBJ whole genome shotgun (WGS) entry which is preliminary data.</text>
</comment>
<accession>A0ABY0TGU2</accession>
<dbReference type="Pfam" id="PF20248">
    <property type="entry name" value="DUF6603"/>
    <property type="match status" value="1"/>
</dbReference>
<proteinExistence type="predicted"/>
<organism evidence="2 3">
    <name type="scientific">Nitrosospira multiformis</name>
    <dbReference type="NCBI Taxonomy" id="1231"/>
    <lineage>
        <taxon>Bacteria</taxon>
        <taxon>Pseudomonadati</taxon>
        <taxon>Pseudomonadota</taxon>
        <taxon>Betaproteobacteria</taxon>
        <taxon>Nitrosomonadales</taxon>
        <taxon>Nitrosomonadaceae</taxon>
        <taxon>Nitrosospira</taxon>
    </lineage>
</organism>
<sequence>MAGTSDKVFLRVFKWFQTTVAALEADIPATGPVALAAPLADALRTRLGLELSKTAATIDPEAFAATRAEAESLAIAALVTGETLAALKTVGELLSDVGNGNLGLDDLSKVIRQINRIVSADPGKPPSAYSIGKLLLILSGDADEPDARPPARRLVYLIKGQDPASNALSDAQVAEPQMILGLVIMAVGTILDRSFSAPNLSDSKGWTVPGGAIPVPALATKTYQLIPGQLEAKLGFEGPQTLYAALLTKVKAGGGAGTAFQIEFKADGGMQVQFDLPALVPLPASISPPKLTGTAEIGILFKRASSVEPLILGNKDSTHFSIGELSGGFTLKKLDPKVEFDLKDSKLVLKIGDDPFLGAILGDAIEVALTFGLIADVGGGLRLKDGTGLKATIPLEKIPNSPVQIPFLTFEMTKADNLNKIDIELSGSFQVLIGPFSGSIDRLGTLLRLDNLLAGGVAPKYDLKPPSGVGLGIDAGIVKGGGFLLFDPEHGEYGGILDIRIATIGVKAIGLLSTKNPGGWSLLLIITAQLPPIQLGFGFTLTGVGGLLGVQHTVSVDTLSQGLASGSLDSFLFPQNPIANAPQIINQLRTIFPFKAGGFVIGPMLELGWGTPSLVTARVGVLIEASQIVFVGQVIVQLPPLVDKSLALLRLQVDFAGGIVFDPLKIWFDGVLRDSRVVFISLTGQFAFRAIFGDKPSFLISAGGFHPRFTDLPPGLPSPFQRIGADLSIGIVGMQFRGYFAVTSATVQGGSSMRVWGDIGIASFEGGFEFDAIIYIVPKFRFEVDLHVWAGVEVFGIDFASVDIYGLFAGPGRWHIVGRAEIHTPWPLPDFSFHVDESWGEDRATTVRRLSLAAELKIELEKAGNWSAQLPQAEDAFAAFAKPPDDTGILAHPNAVLQFVQKRMPLAKKLAKLGTDGIDGETQIAIDQIVFGVITKVADRKLDDNFSAAQFLELTEDETFAKPSFDRFEAGFEVGQRDYLFGVAVADVFDYEEVNLSTPAVKSLLSYAALTETGHMTWAKSLGAANRSDLRRPAKLKPAVEVKINVNPPPLQTIDLAAGTMKGAALTGAATHSYWHAQDYAQGSGAGLQVVEAFETVQIF</sequence>
<evidence type="ECO:0000313" key="3">
    <source>
        <dbReference type="Proteomes" id="UP000183471"/>
    </source>
</evidence>
<evidence type="ECO:0000313" key="2">
    <source>
        <dbReference type="EMBL" id="SDQ80998.1"/>
    </source>
</evidence>
<gene>
    <name evidence="2" type="ORF">SAMN05216402_2380</name>
</gene>
<reference evidence="2 3" key="1">
    <citation type="submission" date="2016-10" db="EMBL/GenBank/DDBJ databases">
        <authorList>
            <person name="Varghese N."/>
            <person name="Submissions S."/>
        </authorList>
    </citation>
    <scope>NUCLEOTIDE SEQUENCE [LARGE SCALE GENOMIC DNA]</scope>
    <source>
        <strain evidence="2 3">Nl1</strain>
    </source>
</reference>
<evidence type="ECO:0000259" key="1">
    <source>
        <dbReference type="Pfam" id="PF20248"/>
    </source>
</evidence>
<dbReference type="InterPro" id="IPR046538">
    <property type="entry name" value="DUF6603"/>
</dbReference>
<feature type="domain" description="DUF6603" evidence="1">
    <location>
        <begin position="401"/>
        <end position="957"/>
    </location>
</feature>
<keyword evidence="3" id="KW-1185">Reference proteome</keyword>
<dbReference type="EMBL" id="FNKY01000001">
    <property type="protein sequence ID" value="SDQ80998.1"/>
    <property type="molecule type" value="Genomic_DNA"/>
</dbReference>
<name>A0ABY0TGU2_9PROT</name>